<comment type="caution">
    <text evidence="1">The sequence shown here is derived from an EMBL/GenBank/DDBJ whole genome shotgun (WGS) entry which is preliminary data.</text>
</comment>
<gene>
    <name evidence="1" type="ORF">FJM65_14140</name>
</gene>
<dbReference type="OrthoDB" id="1491125at2"/>
<accession>A0A501W0T3</accession>
<dbReference type="InterPro" id="IPR026341">
    <property type="entry name" value="T9SS_type_B"/>
</dbReference>
<dbReference type="NCBIfam" id="TIGR04131">
    <property type="entry name" value="Bac_Flav_CTERM"/>
    <property type="match status" value="1"/>
</dbReference>
<evidence type="ECO:0000313" key="1">
    <source>
        <dbReference type="EMBL" id="TPE43249.1"/>
    </source>
</evidence>
<evidence type="ECO:0000313" key="2">
    <source>
        <dbReference type="Proteomes" id="UP000316727"/>
    </source>
</evidence>
<keyword evidence="2" id="KW-1185">Reference proteome</keyword>
<dbReference type="NCBIfam" id="TIGR04183">
    <property type="entry name" value="Por_Secre_tail"/>
    <property type="match status" value="1"/>
</dbReference>
<proteinExistence type="predicted"/>
<dbReference type="Proteomes" id="UP000316727">
    <property type="component" value="Unassembled WGS sequence"/>
</dbReference>
<sequence>MITEKVNFSVVNVDPAIQGFHLYTIASPPKQTNGINKPQEVKEYFGLFKVGDPDKKYKVHYKDYALQCGGNLYRRQDNTDSNWEQVADTVSSPLMFYTSSANYGEFAATSQSPEPITVAGPAEICAGSTATLSVSNSGNGQILWSTGETSASITVSEGGSYEVTVTEGNCVRSGFINVQESSPITFSLGEDLKLCSGQTATLSAPSGMASYKWSTGATSQQLTVSEEGTYWVEVSTTAGCTSRDEVNVSVTQEPVLDLPTEVATCYGEEVLLDATTEGATYSWSNGKTTPSVTVTTPGVYTVNIALNNCTFTREVLVSSDECPLIPNIITPNSDGKNDTFVVQGVEKNTLELKIFNRWGKSIYQSDRYDNGWSAAEVPTGVYYYQLTSSRTQKVYKGWLEVIK</sequence>
<organism evidence="1 2">
    <name type="scientific">Pontibacter mangrovi</name>
    <dbReference type="NCBI Taxonomy" id="2589816"/>
    <lineage>
        <taxon>Bacteria</taxon>
        <taxon>Pseudomonadati</taxon>
        <taxon>Bacteroidota</taxon>
        <taxon>Cytophagia</taxon>
        <taxon>Cytophagales</taxon>
        <taxon>Hymenobacteraceae</taxon>
        <taxon>Pontibacter</taxon>
    </lineage>
</organism>
<dbReference type="Pfam" id="PF13585">
    <property type="entry name" value="CHU_C"/>
    <property type="match status" value="1"/>
</dbReference>
<name>A0A501W0T3_9BACT</name>
<reference evidence="1 2" key="1">
    <citation type="submission" date="2019-06" db="EMBL/GenBank/DDBJ databases">
        <title>A novel bacterium of genus Pontibacter, isolated from marine sediment.</title>
        <authorList>
            <person name="Huang H."/>
            <person name="Mo K."/>
            <person name="Hu Y."/>
        </authorList>
    </citation>
    <scope>NUCLEOTIDE SEQUENCE [LARGE SCALE GENOMIC DNA]</scope>
    <source>
        <strain evidence="1 2">HB172049</strain>
    </source>
</reference>
<dbReference type="EMBL" id="VFRQ01000007">
    <property type="protein sequence ID" value="TPE43249.1"/>
    <property type="molecule type" value="Genomic_DNA"/>
</dbReference>
<dbReference type="AlphaFoldDB" id="A0A501W0T3"/>
<dbReference type="RefSeq" id="WP_140622195.1">
    <property type="nucleotide sequence ID" value="NZ_VFRQ01000007.1"/>
</dbReference>
<dbReference type="InterPro" id="IPR026444">
    <property type="entry name" value="Secre_tail"/>
</dbReference>
<protein>
    <submittedName>
        <fullName evidence="1">Gliding motility-associated C-terminal domain-containing protein</fullName>
    </submittedName>
</protein>